<comment type="similarity">
    <text evidence="2">Belongs to the rogdi family.</text>
</comment>
<sequence>MALIESHRLVISDAAKMSAASQAERAVLEEEFKWLLREEVHAVLKQLQDILKEASRRFAMPTGLESQLKQENFILGSSTMDQVKGVLTLQGEALTQADINLKMAKSNQVLHFTFREDKQWKMQQIQDARNHVNQALQLLSSRDESYNFRTGAEVNKLMDAVMLQLTRARNRLTTPATLTLPELASSSLMKMFTPPLPGDVMVNFYINLSKLCLIVYQLHVLQPNTNKNFKPSGSSVLHNPGAMFELGNMRFEVSHVHKVECVVPWLNDTLVFFTISLQLCQQLKDKISVFSSYWNYKPY</sequence>
<dbReference type="GeneID" id="102696664"/>
<dbReference type="CTD" id="79641"/>
<dbReference type="Bgee" id="ENSLOCG00000001146">
    <property type="expression patterns" value="Expressed in brain and 13 other cell types or tissues"/>
</dbReference>
<dbReference type="KEGG" id="loc:102696664"/>
<dbReference type="eggNOG" id="KOG3992">
    <property type="taxonomic scope" value="Eukaryota"/>
</dbReference>
<accession>W5LYU0</accession>
<organism evidence="4 5">
    <name type="scientific">Lepisosteus oculatus</name>
    <name type="common">Spotted gar</name>
    <dbReference type="NCBI Taxonomy" id="7918"/>
    <lineage>
        <taxon>Eukaryota</taxon>
        <taxon>Metazoa</taxon>
        <taxon>Chordata</taxon>
        <taxon>Craniata</taxon>
        <taxon>Vertebrata</taxon>
        <taxon>Euteleostomi</taxon>
        <taxon>Actinopterygii</taxon>
        <taxon>Neopterygii</taxon>
        <taxon>Holostei</taxon>
        <taxon>Semionotiformes</taxon>
        <taxon>Lepisosteidae</taxon>
        <taxon>Lepisosteus</taxon>
    </lineage>
</organism>
<dbReference type="Proteomes" id="UP000018468">
    <property type="component" value="Linkage group LG13"/>
</dbReference>
<dbReference type="Ensembl" id="ENSLOCT00000001302.1">
    <property type="protein sequence ID" value="ENSLOCP00000001297.1"/>
    <property type="gene ID" value="ENSLOCG00000001146.1"/>
</dbReference>
<dbReference type="Pfam" id="PF10259">
    <property type="entry name" value="Rogdi_lz"/>
    <property type="match status" value="1"/>
</dbReference>
<evidence type="ECO:0000313" key="4">
    <source>
        <dbReference type="Ensembl" id="ENSLOCP00000001297.1"/>
    </source>
</evidence>
<dbReference type="PANTHER" id="PTHR13618">
    <property type="entry name" value="LEUCINE ZIPPER CONTAINING TRANSCRIPTION FACTOR LZF1"/>
    <property type="match status" value="1"/>
</dbReference>
<protein>
    <recommendedName>
        <fullName evidence="3">Protein rogdi homolog</fullName>
    </recommendedName>
</protein>
<dbReference type="PANTHER" id="PTHR13618:SF1">
    <property type="entry name" value="PROTEIN ROGDI HOMOLOG"/>
    <property type="match status" value="1"/>
</dbReference>
<evidence type="ECO:0000256" key="3">
    <source>
        <dbReference type="ARBA" id="ARBA00022046"/>
    </source>
</evidence>
<dbReference type="GO" id="GO:0043291">
    <property type="term" value="C:RAVE complex"/>
    <property type="evidence" value="ECO:0000318"/>
    <property type="project" value="GO_Central"/>
</dbReference>
<dbReference type="RefSeq" id="XP_006637021.2">
    <property type="nucleotide sequence ID" value="XM_006636958.3"/>
</dbReference>
<dbReference type="STRING" id="7918.ENSLOCP00000001297"/>
<evidence type="ECO:0000313" key="5">
    <source>
        <dbReference type="Proteomes" id="UP000018468"/>
    </source>
</evidence>
<keyword evidence="5" id="KW-1185">Reference proteome</keyword>
<dbReference type="InterPro" id="IPR028241">
    <property type="entry name" value="RAVE2/Rogdi"/>
</dbReference>
<evidence type="ECO:0000256" key="2">
    <source>
        <dbReference type="ARBA" id="ARBA00005535"/>
    </source>
</evidence>
<dbReference type="GeneTree" id="ENSGT00390000007164"/>
<dbReference type="FunCoup" id="W5LYU0">
    <property type="interactions" value="1144"/>
</dbReference>
<dbReference type="InParanoid" id="W5LYU0"/>
<dbReference type="OrthoDB" id="66510at2759"/>
<reference evidence="4" key="3">
    <citation type="submission" date="2025-09" db="UniProtKB">
        <authorList>
            <consortium name="Ensembl"/>
        </authorList>
    </citation>
    <scope>IDENTIFICATION</scope>
</reference>
<proteinExistence type="inferred from homology"/>
<dbReference type="OMA" id="NILMECA"/>
<name>W5LYU0_LEPOC</name>
<evidence type="ECO:0000256" key="1">
    <source>
        <dbReference type="ARBA" id="ARBA00004234"/>
    </source>
</evidence>
<dbReference type="AlphaFoldDB" id="W5LYU0"/>
<dbReference type="EMBL" id="AHAT01032368">
    <property type="status" value="NOT_ANNOTATED_CDS"/>
    <property type="molecule type" value="Genomic_DNA"/>
</dbReference>
<dbReference type="HOGENOM" id="CLU_062094_0_1_1"/>
<reference evidence="4" key="2">
    <citation type="submission" date="2025-08" db="UniProtKB">
        <authorList>
            <consortium name="Ensembl"/>
        </authorList>
    </citation>
    <scope>IDENTIFICATION</scope>
</reference>
<dbReference type="GO" id="GO:0008021">
    <property type="term" value="C:synaptic vesicle"/>
    <property type="evidence" value="ECO:0007669"/>
    <property type="project" value="UniProtKB-SubCell"/>
</dbReference>
<comment type="subcellular location">
    <subcellularLocation>
        <location evidence="1">Cytoplasmic vesicle</location>
        <location evidence="1">Secretory vesicle</location>
        <location evidence="1">Synaptic vesicle</location>
    </subcellularLocation>
</comment>
<reference evidence="5" key="1">
    <citation type="submission" date="2011-12" db="EMBL/GenBank/DDBJ databases">
        <title>The Draft Genome of Lepisosteus oculatus.</title>
        <authorList>
            <consortium name="The Broad Institute Genome Assembly &amp; Analysis Group"/>
            <consortium name="Computational R&amp;D Group"/>
            <consortium name="and Sequencing Platform"/>
            <person name="Di Palma F."/>
            <person name="Alfoldi J."/>
            <person name="Johnson J."/>
            <person name="Berlin A."/>
            <person name="Gnerre S."/>
            <person name="Jaffe D."/>
            <person name="MacCallum I."/>
            <person name="Young S."/>
            <person name="Walker B.J."/>
            <person name="Lander E.S."/>
            <person name="Lindblad-Toh K."/>
        </authorList>
    </citation>
    <scope>NUCLEOTIDE SEQUENCE [LARGE SCALE GENOMIC DNA]</scope>
</reference>